<dbReference type="Pfam" id="PF16326">
    <property type="entry name" value="ABC_tran_CTD"/>
    <property type="match status" value="1"/>
</dbReference>
<dbReference type="SMART" id="SM00382">
    <property type="entry name" value="AAA"/>
    <property type="match status" value="2"/>
</dbReference>
<keyword evidence="2" id="KW-0963">Cytoplasm</keyword>
<evidence type="ECO:0000256" key="4">
    <source>
        <dbReference type="ARBA" id="ARBA00022730"/>
    </source>
</evidence>
<evidence type="ECO:0000256" key="3">
    <source>
        <dbReference type="ARBA" id="ARBA00022555"/>
    </source>
</evidence>
<keyword evidence="7" id="KW-0378">Hydrolase</keyword>
<dbReference type="Proteomes" id="UP001319080">
    <property type="component" value="Unassembled WGS sequence"/>
</dbReference>
<dbReference type="GO" id="GO:0006417">
    <property type="term" value="P:regulation of translation"/>
    <property type="evidence" value="ECO:0007669"/>
    <property type="project" value="UniProtKB-KW"/>
</dbReference>
<dbReference type="AlphaFoldDB" id="A0AAP2E0J4"/>
<evidence type="ECO:0000256" key="6">
    <source>
        <dbReference type="ARBA" id="ARBA00022741"/>
    </source>
</evidence>
<keyword evidence="4" id="KW-0699">rRNA-binding</keyword>
<dbReference type="GO" id="GO:0003677">
    <property type="term" value="F:DNA binding"/>
    <property type="evidence" value="ECO:0007669"/>
    <property type="project" value="InterPro"/>
</dbReference>
<dbReference type="Pfam" id="PF00005">
    <property type="entry name" value="ABC_tran"/>
    <property type="match status" value="2"/>
</dbReference>
<proteinExistence type="inferred from homology"/>
<feature type="region of interest" description="Disordered" evidence="12">
    <location>
        <begin position="532"/>
        <end position="560"/>
    </location>
</feature>
<feature type="domain" description="ABC transporter" evidence="13">
    <location>
        <begin position="314"/>
        <end position="540"/>
    </location>
</feature>
<keyword evidence="15" id="KW-1185">Reference proteome</keyword>
<dbReference type="GO" id="GO:0005524">
    <property type="term" value="F:ATP binding"/>
    <property type="evidence" value="ECO:0007669"/>
    <property type="project" value="UniProtKB-KW"/>
</dbReference>
<dbReference type="InterPro" id="IPR017871">
    <property type="entry name" value="ABC_transporter-like_CS"/>
</dbReference>
<keyword evidence="9" id="KW-0810">Translation regulation</keyword>
<comment type="caution">
    <text evidence="14">The sequence shown here is derived from an EMBL/GenBank/DDBJ whole genome shotgun (WGS) entry which is preliminary data.</text>
</comment>
<dbReference type="InterPro" id="IPR003593">
    <property type="entry name" value="AAA+_ATPase"/>
</dbReference>
<dbReference type="RefSeq" id="WP_254085277.1">
    <property type="nucleotide sequence ID" value="NZ_JAHESE010000015.1"/>
</dbReference>
<dbReference type="InterPro" id="IPR051309">
    <property type="entry name" value="ABCF_ATPase"/>
</dbReference>
<keyword evidence="5" id="KW-0677">Repeat</keyword>
<feature type="domain" description="ABC transporter" evidence="13">
    <location>
        <begin position="4"/>
        <end position="249"/>
    </location>
</feature>
<dbReference type="GO" id="GO:0000049">
    <property type="term" value="F:tRNA binding"/>
    <property type="evidence" value="ECO:0007669"/>
    <property type="project" value="UniProtKB-KW"/>
</dbReference>
<dbReference type="GO" id="GO:0006412">
    <property type="term" value="P:translation"/>
    <property type="evidence" value="ECO:0007669"/>
    <property type="project" value="UniProtKB-KW"/>
</dbReference>
<dbReference type="InterPro" id="IPR003439">
    <property type="entry name" value="ABC_transporter-like_ATP-bd"/>
</dbReference>
<evidence type="ECO:0000256" key="1">
    <source>
        <dbReference type="ARBA" id="ARBA00005868"/>
    </source>
</evidence>
<keyword evidence="6" id="KW-0547">Nucleotide-binding</keyword>
<dbReference type="SUPFAM" id="SSF52540">
    <property type="entry name" value="P-loop containing nucleoside triphosphate hydrolases"/>
    <property type="match status" value="2"/>
</dbReference>
<dbReference type="InterPro" id="IPR027417">
    <property type="entry name" value="P-loop_NTPase"/>
</dbReference>
<organism evidence="14 15">
    <name type="scientific">Dawidia cretensis</name>
    <dbReference type="NCBI Taxonomy" id="2782350"/>
    <lineage>
        <taxon>Bacteria</taxon>
        <taxon>Pseudomonadati</taxon>
        <taxon>Bacteroidota</taxon>
        <taxon>Cytophagia</taxon>
        <taxon>Cytophagales</taxon>
        <taxon>Chryseotaleaceae</taxon>
        <taxon>Dawidia</taxon>
    </lineage>
</organism>
<comment type="similarity">
    <text evidence="1">Belongs to the ABC transporter superfamily. ABCF family. Translational throttle EttA subfamily.</text>
</comment>
<dbReference type="PROSITE" id="PS00211">
    <property type="entry name" value="ABC_TRANSPORTER_1"/>
    <property type="match status" value="2"/>
</dbReference>
<dbReference type="PROSITE" id="PS50893">
    <property type="entry name" value="ABC_TRANSPORTER_2"/>
    <property type="match status" value="2"/>
</dbReference>
<keyword evidence="11" id="KW-0648">Protein biosynthesis</keyword>
<dbReference type="InterPro" id="IPR032781">
    <property type="entry name" value="ABC_tran_Xtn"/>
</dbReference>
<evidence type="ECO:0000256" key="11">
    <source>
        <dbReference type="ARBA" id="ARBA00022917"/>
    </source>
</evidence>
<dbReference type="GO" id="GO:0016887">
    <property type="term" value="F:ATP hydrolysis activity"/>
    <property type="evidence" value="ECO:0007669"/>
    <property type="project" value="InterPro"/>
</dbReference>
<evidence type="ECO:0000259" key="13">
    <source>
        <dbReference type="PROSITE" id="PS50893"/>
    </source>
</evidence>
<dbReference type="Gene3D" id="3.40.50.300">
    <property type="entry name" value="P-loop containing nucleotide triphosphate hydrolases"/>
    <property type="match status" value="2"/>
</dbReference>
<keyword evidence="3" id="KW-0820">tRNA-binding</keyword>
<evidence type="ECO:0000256" key="7">
    <source>
        <dbReference type="ARBA" id="ARBA00022801"/>
    </source>
</evidence>
<accession>A0AAP2E0J4</accession>
<dbReference type="InterPro" id="IPR037118">
    <property type="entry name" value="Val-tRNA_synth_C_sf"/>
</dbReference>
<dbReference type="InterPro" id="IPR032524">
    <property type="entry name" value="ABC_tran_C"/>
</dbReference>
<evidence type="ECO:0000256" key="9">
    <source>
        <dbReference type="ARBA" id="ARBA00022845"/>
    </source>
</evidence>
<dbReference type="CDD" id="cd03221">
    <property type="entry name" value="ABCF_EF-3"/>
    <property type="match status" value="2"/>
</dbReference>
<keyword evidence="8 14" id="KW-0067">ATP-binding</keyword>
<evidence type="ECO:0000313" key="15">
    <source>
        <dbReference type="Proteomes" id="UP001319080"/>
    </source>
</evidence>
<protein>
    <submittedName>
        <fullName evidence="14">ATP-binding cassette domain-containing protein</fullName>
    </submittedName>
</protein>
<evidence type="ECO:0000256" key="5">
    <source>
        <dbReference type="ARBA" id="ARBA00022737"/>
    </source>
</evidence>
<evidence type="ECO:0000313" key="14">
    <source>
        <dbReference type="EMBL" id="MBT1709698.1"/>
    </source>
</evidence>
<dbReference type="PANTHER" id="PTHR42855:SF1">
    <property type="entry name" value="ABC TRANSPORTER DOMAIN-CONTAINING PROTEIN"/>
    <property type="match status" value="1"/>
</dbReference>
<keyword evidence="10" id="KW-0694">RNA-binding</keyword>
<dbReference type="FunFam" id="3.40.50.300:FF:000183">
    <property type="entry name" value="ABC transporter ATP-binding protein yjjK"/>
    <property type="match status" value="1"/>
</dbReference>
<name>A0AAP2E0J4_9BACT</name>
<dbReference type="PANTHER" id="PTHR42855">
    <property type="entry name" value="ABC TRANSPORTER ATP-BINDING SUBUNIT"/>
    <property type="match status" value="1"/>
</dbReference>
<evidence type="ECO:0000256" key="2">
    <source>
        <dbReference type="ARBA" id="ARBA00022490"/>
    </source>
</evidence>
<dbReference type="Pfam" id="PF12848">
    <property type="entry name" value="ABC_tran_Xtn"/>
    <property type="match status" value="1"/>
</dbReference>
<feature type="compositionally biased region" description="Basic and acidic residues" evidence="12">
    <location>
        <begin position="536"/>
        <end position="560"/>
    </location>
</feature>
<dbReference type="GO" id="GO:0019843">
    <property type="term" value="F:rRNA binding"/>
    <property type="evidence" value="ECO:0007669"/>
    <property type="project" value="UniProtKB-KW"/>
</dbReference>
<sequence length="624" mass="71347">MNYLSAESVGKTFSDRWLFKDITLGISQGEKLALVGNNGVGKSTLLKILTGELAPDAGKVSVRQGKRLGYLTQQPVVANGLTVKDVLFNDDNEIAKVVKEYEDCIHHPDTSPEKMQAVLERMEELKAWDYEAKVHEVIEKLGVPDFDKKFSELSGGQKKRIFLAQLLLQEPDLIIMDEPTNHLDLSAIEWLENYLAGANITLIMVTHDRYFLDNVANEIIEIDRGQLFRYKGNYAYFLEKKEQREEILKAEVSKARNLLKKELDWMRRQPKARGTKAKYRVEAFYDLQEKASQDLRKDKMELDINSSRQGGKILEVEHINKNFGSLPIVTDFSFVFKKNDRIGIVGKNGIGKSTFLDMLTGKLKPDSGEINPGVTTKYGYFTQESITLNLENRLIEEVKEIAEFITLSDGSQVSASKFLDSFLFPPDKQYNYINKLSGGERKRLQLLKLLVTNPNFLILDEPTNDFDIDTLNVLEDFLDKFSGCLLLVSHDRYFMDHLVNQLFVFEGNGVIRLFNGNYSDYRDWVEEQEALGAAPEPKKAATPEPVKTPDTKEKKKASFKEKQEYEKLQAEIDKLEQEKNEIAGKMNSGAIDHKQLQEWSARIQVITKSIDEKTLRWLELAELM</sequence>
<evidence type="ECO:0000256" key="10">
    <source>
        <dbReference type="ARBA" id="ARBA00022884"/>
    </source>
</evidence>
<dbReference type="EMBL" id="JAHESE010000015">
    <property type="protein sequence ID" value="MBT1709698.1"/>
    <property type="molecule type" value="Genomic_DNA"/>
</dbReference>
<reference evidence="14 15" key="1">
    <citation type="submission" date="2021-05" db="EMBL/GenBank/DDBJ databases">
        <title>A Polyphasic approach of four new species of the genus Ohtaekwangia: Ohtaekwangia histidinii sp. nov., Ohtaekwangia cretensis sp. nov., Ohtaekwangia indiensis sp. nov., Ohtaekwangia reichenbachii sp. nov. from diverse environment.</title>
        <authorList>
            <person name="Octaviana S."/>
        </authorList>
    </citation>
    <scope>NUCLEOTIDE SEQUENCE [LARGE SCALE GENOMIC DNA]</scope>
    <source>
        <strain evidence="14 15">PWU5</strain>
    </source>
</reference>
<dbReference type="FunFam" id="3.40.50.300:FF:000011">
    <property type="entry name" value="Putative ABC transporter ATP-binding component"/>
    <property type="match status" value="1"/>
</dbReference>
<dbReference type="Gene3D" id="1.10.287.380">
    <property type="entry name" value="Valyl-tRNA synthetase, C-terminal domain"/>
    <property type="match status" value="1"/>
</dbReference>
<gene>
    <name evidence="14" type="ORF">KK062_15755</name>
</gene>
<evidence type="ECO:0000256" key="12">
    <source>
        <dbReference type="SAM" id="MobiDB-lite"/>
    </source>
</evidence>
<evidence type="ECO:0000256" key="8">
    <source>
        <dbReference type="ARBA" id="ARBA00022840"/>
    </source>
</evidence>